<dbReference type="InterPro" id="IPR036388">
    <property type="entry name" value="WH-like_DNA-bd_sf"/>
</dbReference>
<dbReference type="GO" id="GO:0006355">
    <property type="term" value="P:regulation of DNA-templated transcription"/>
    <property type="evidence" value="ECO:0007669"/>
    <property type="project" value="InterPro"/>
</dbReference>
<dbReference type="AlphaFoldDB" id="A0A849HIY9"/>
<protein>
    <recommendedName>
        <fullName evidence="3">HTH luxR-type domain-containing protein</fullName>
    </recommendedName>
</protein>
<dbReference type="Gene3D" id="1.10.10.10">
    <property type="entry name" value="Winged helix-like DNA-binding domain superfamily/Winged helix DNA-binding domain"/>
    <property type="match status" value="1"/>
</dbReference>
<comment type="caution">
    <text evidence="1">The sequence shown here is derived from an EMBL/GenBank/DDBJ whole genome shotgun (WGS) entry which is preliminary data.</text>
</comment>
<dbReference type="InterPro" id="IPR016032">
    <property type="entry name" value="Sig_transdc_resp-reg_C-effctor"/>
</dbReference>
<dbReference type="RefSeq" id="WP_171245029.1">
    <property type="nucleotide sequence ID" value="NZ_JABEPQ010000005.1"/>
</dbReference>
<keyword evidence="2" id="KW-1185">Reference proteome</keyword>
<sequence>MAGDTFQGRDPMETLREVFGREQQRYDERRADMAQMRNAILQLSSRPVPSEAAGPVWERVSVDLAPELIRQLVEATTTVVRSSVVSVEVGPGTEPETAADTRGRLARGEYELRTLYPQSAREDPGARAWMDTWAEAGERQRLSLQPPSDFAVFGDSAVMAVATWGDSAADYVLVREPMVVQAFTELFDFAWEKALPVPRTGQLGDAAYLRLMMRGVKDESIARYLGVSLRTVRRRVAALMEAHGAETRFQLGVSVGRNGLGDRGGSGGG</sequence>
<reference evidence="1 2" key="1">
    <citation type="submission" date="2020-04" db="EMBL/GenBank/DDBJ databases">
        <title>Knoellia sp. isolate from air conditioner.</title>
        <authorList>
            <person name="Chea S."/>
            <person name="Kim D.-U."/>
        </authorList>
    </citation>
    <scope>NUCLEOTIDE SEQUENCE [LARGE SCALE GENOMIC DNA]</scope>
    <source>
        <strain evidence="1 2">DB2414S</strain>
    </source>
</reference>
<organism evidence="1 2">
    <name type="scientific">Knoellia koreensis</name>
    <dbReference type="NCBI Taxonomy" id="2730921"/>
    <lineage>
        <taxon>Bacteria</taxon>
        <taxon>Bacillati</taxon>
        <taxon>Actinomycetota</taxon>
        <taxon>Actinomycetes</taxon>
        <taxon>Micrococcales</taxon>
        <taxon>Intrasporangiaceae</taxon>
        <taxon>Knoellia</taxon>
    </lineage>
</organism>
<evidence type="ECO:0008006" key="3">
    <source>
        <dbReference type="Google" id="ProtNLM"/>
    </source>
</evidence>
<dbReference type="Proteomes" id="UP000588586">
    <property type="component" value="Unassembled WGS sequence"/>
</dbReference>
<name>A0A849HIY9_9MICO</name>
<dbReference type="SUPFAM" id="SSF46894">
    <property type="entry name" value="C-terminal effector domain of the bipartite response regulators"/>
    <property type="match status" value="1"/>
</dbReference>
<gene>
    <name evidence="1" type="ORF">HJG52_18115</name>
</gene>
<proteinExistence type="predicted"/>
<accession>A0A849HIY9</accession>
<dbReference type="EMBL" id="JABEPQ010000005">
    <property type="protein sequence ID" value="NNM47905.1"/>
    <property type="molecule type" value="Genomic_DNA"/>
</dbReference>
<evidence type="ECO:0000313" key="1">
    <source>
        <dbReference type="EMBL" id="NNM47905.1"/>
    </source>
</evidence>
<dbReference type="GO" id="GO:0003677">
    <property type="term" value="F:DNA binding"/>
    <property type="evidence" value="ECO:0007669"/>
    <property type="project" value="InterPro"/>
</dbReference>
<evidence type="ECO:0000313" key="2">
    <source>
        <dbReference type="Proteomes" id="UP000588586"/>
    </source>
</evidence>